<dbReference type="EMBL" id="UYSU01032510">
    <property type="protein sequence ID" value="VDL89728.1"/>
    <property type="molecule type" value="Genomic_DNA"/>
</dbReference>
<dbReference type="AlphaFoldDB" id="A0A183SGJ5"/>
<reference evidence="1 2" key="2">
    <citation type="submission" date="2018-11" db="EMBL/GenBank/DDBJ databases">
        <authorList>
            <consortium name="Pathogen Informatics"/>
        </authorList>
    </citation>
    <scope>NUCLEOTIDE SEQUENCE [LARGE SCALE GENOMIC DNA]</scope>
    <source>
        <strain evidence="1 2">NST_G2</strain>
    </source>
</reference>
<proteinExistence type="predicted"/>
<protein>
    <submittedName>
        <fullName evidence="3">Reverse transcriptase domain-containing protein</fullName>
    </submittedName>
</protein>
<accession>A0A183SGJ5</accession>
<reference evidence="3" key="1">
    <citation type="submission" date="2016-06" db="UniProtKB">
        <authorList>
            <consortium name="WormBaseParasite"/>
        </authorList>
    </citation>
    <scope>IDENTIFICATION</scope>
</reference>
<evidence type="ECO:0000313" key="1">
    <source>
        <dbReference type="EMBL" id="VDL89728.1"/>
    </source>
</evidence>
<dbReference type="WBParaSite" id="SSLN_0000344301-mRNA-1">
    <property type="protein sequence ID" value="SSLN_0000344301-mRNA-1"/>
    <property type="gene ID" value="SSLN_0000344301"/>
</dbReference>
<evidence type="ECO:0000313" key="2">
    <source>
        <dbReference type="Proteomes" id="UP000275846"/>
    </source>
</evidence>
<keyword evidence="2" id="KW-1185">Reference proteome</keyword>
<dbReference type="Proteomes" id="UP000275846">
    <property type="component" value="Unassembled WGS sequence"/>
</dbReference>
<dbReference type="OrthoDB" id="410381at2759"/>
<organism evidence="3">
    <name type="scientific">Schistocephalus solidus</name>
    <name type="common">Tapeworm</name>
    <dbReference type="NCBI Taxonomy" id="70667"/>
    <lineage>
        <taxon>Eukaryota</taxon>
        <taxon>Metazoa</taxon>
        <taxon>Spiralia</taxon>
        <taxon>Lophotrochozoa</taxon>
        <taxon>Platyhelminthes</taxon>
        <taxon>Cestoda</taxon>
        <taxon>Eucestoda</taxon>
        <taxon>Diphyllobothriidea</taxon>
        <taxon>Diphyllobothriidae</taxon>
        <taxon>Schistocephalus</taxon>
    </lineage>
</organism>
<name>A0A183SGJ5_SCHSO</name>
<gene>
    <name evidence="1" type="ORF">SSLN_LOCUS3343</name>
</gene>
<sequence>MRRRRSGYNEACRILVLRHARRQEQDWFDDEDAAINTLLAEMNWLPKAYTSRPNDAKKAAFYRSRRLVQHRLHEMQNAWMSREAEEIQGADETTQLTEKTKILKRWDKDFRRLLNRPSTISNAVIDRLHQVETKPQHRSLALCPRNHQGRAATLQRESTQIRHEPCQGLQNQQLCDNHRGIWLLNIAAKIFTRILLNHLNSHLEQGLLPESQCSFNRYHGTIDMLFAVCQLREKCQAIWEPRRSSLSAVVFLFVLDHSEPSLTSGLLASVLTSDHDGGVEQTVRQMQLFLFVLDHSAPSLTSGLLASVLKPGPGPAVEHTVDSVETDGQTVIVVLTQRIIVIKLHTFLTKILKICHDSSRRICKLSSRATFISPSEMKGRKILRRLKPLPRPPTPRLPAGTVSPPPAILGCVHVPTTDRGMGATQEAIQLGGLECLSAFVFHAHIPPNWPES</sequence>
<evidence type="ECO:0000313" key="3">
    <source>
        <dbReference type="WBParaSite" id="SSLN_0000344301-mRNA-1"/>
    </source>
</evidence>